<organism evidence="2 3">
    <name type="scientific">Actinomortierella ambigua</name>
    <dbReference type="NCBI Taxonomy" id="1343610"/>
    <lineage>
        <taxon>Eukaryota</taxon>
        <taxon>Fungi</taxon>
        <taxon>Fungi incertae sedis</taxon>
        <taxon>Mucoromycota</taxon>
        <taxon>Mortierellomycotina</taxon>
        <taxon>Mortierellomycetes</taxon>
        <taxon>Mortierellales</taxon>
        <taxon>Mortierellaceae</taxon>
        <taxon>Actinomortierella</taxon>
    </lineage>
</organism>
<dbReference type="Proteomes" id="UP000807716">
    <property type="component" value="Unassembled WGS sequence"/>
</dbReference>
<sequence>MRDEFRFEAITFDDASNIEEQALQMAKPTKFSHDLELEQARKSASHLLAVEFGWASAVGGRMSQTSLGSSTTSTITSFFGLLEDDGGGSHHLVDPFLSPSNEHRRRITLNDEHMHDDDDLMRRNRDRAFGLSLGDEELLGGAGDGGLYFDAEGNLLAIDDPALPHAPGISARAAGKRRKLDEDGDSNNNIGGVVDGASYLETDQALYDDNLFDLDLGGVCDDQQPFTPAAATAGRLLVGDDGIVPTLNVQSPPTGNSPKRLKSGIQSWRRMMDDPTMLTREEIQQARADFLQEQKRTSSRSWRQQQLDRMREQLDGFLNRPMSLHDYGSDLVEFWTKVATKTPLPLPPPSSSLLVHGLSAEAGPSNWHKDMPPPTTTMLGDGDDMMPPPLLLPGHDFDDSTDDEPELVRRRRHHLHAADSAASSSAASASAVSSSPLDGSGVGASLIMPWDLQQQQQHGLASGSHSGSSNSGGGGSDRGKERVMSDFERAFDEAGPVGGGSSGSHRHRRWPRSGTSTPTGRQSRTSSPQRRTAAAAATASTPAGAMKGGMDWALLFGDDGGSGVGATTPPPFEGLWTDEGASSSDGTEATLSGMATGVGARGHDHGVGGSGATGVVAAAAAGESTLVDPQGYIVMVERETASFLRYIQSILRDAKASSFHFSDVVATHQKRAVAAAAFYHILEPAGTVVMVDPQPPTPSLRPQHDLTIFTVPEEPRW</sequence>
<dbReference type="EMBL" id="JAAAJB010000596">
    <property type="protein sequence ID" value="KAG0253259.1"/>
    <property type="molecule type" value="Genomic_DNA"/>
</dbReference>
<feature type="region of interest" description="Disordered" evidence="1">
    <location>
        <begin position="454"/>
        <end position="480"/>
    </location>
</feature>
<feature type="compositionally biased region" description="Low complexity" evidence="1">
    <location>
        <begin position="519"/>
        <end position="544"/>
    </location>
</feature>
<evidence type="ECO:0000313" key="2">
    <source>
        <dbReference type="EMBL" id="KAG0253259.1"/>
    </source>
</evidence>
<feature type="region of interest" description="Disordered" evidence="1">
    <location>
        <begin position="363"/>
        <end position="383"/>
    </location>
</feature>
<accession>A0A9P6TZZ6</accession>
<reference evidence="2" key="1">
    <citation type="journal article" date="2020" name="Fungal Divers.">
        <title>Resolving the Mortierellaceae phylogeny through synthesis of multi-gene phylogenetics and phylogenomics.</title>
        <authorList>
            <person name="Vandepol N."/>
            <person name="Liber J."/>
            <person name="Desiro A."/>
            <person name="Na H."/>
            <person name="Kennedy M."/>
            <person name="Barry K."/>
            <person name="Grigoriev I.V."/>
            <person name="Miller A.N."/>
            <person name="O'Donnell K."/>
            <person name="Stajich J.E."/>
            <person name="Bonito G."/>
        </authorList>
    </citation>
    <scope>NUCLEOTIDE SEQUENCE</scope>
    <source>
        <strain evidence="2">BC1065</strain>
    </source>
</reference>
<evidence type="ECO:0000256" key="1">
    <source>
        <dbReference type="SAM" id="MobiDB-lite"/>
    </source>
</evidence>
<dbReference type="AlphaFoldDB" id="A0A9P6TZZ6"/>
<gene>
    <name evidence="2" type="ORF">DFQ27_007521</name>
</gene>
<protein>
    <submittedName>
        <fullName evidence="2">Uncharacterized protein</fullName>
    </submittedName>
</protein>
<feature type="compositionally biased region" description="Low complexity" evidence="1">
    <location>
        <begin position="418"/>
        <end position="435"/>
    </location>
</feature>
<feature type="region of interest" description="Disordered" evidence="1">
    <location>
        <begin position="413"/>
        <end position="438"/>
    </location>
</feature>
<feature type="compositionally biased region" description="Low complexity" evidence="1">
    <location>
        <begin position="454"/>
        <end position="469"/>
    </location>
</feature>
<comment type="caution">
    <text evidence="2">The sequence shown here is derived from an EMBL/GenBank/DDBJ whole genome shotgun (WGS) entry which is preliminary data.</text>
</comment>
<evidence type="ECO:0000313" key="3">
    <source>
        <dbReference type="Proteomes" id="UP000807716"/>
    </source>
</evidence>
<keyword evidence="3" id="KW-1185">Reference proteome</keyword>
<proteinExistence type="predicted"/>
<dbReference type="OrthoDB" id="2448007at2759"/>
<feature type="region of interest" description="Disordered" evidence="1">
    <location>
        <begin position="492"/>
        <end position="544"/>
    </location>
</feature>
<name>A0A9P6TZZ6_9FUNG</name>